<sequence length="318" mass="36469">MERILRGVMRYRHTTREQMVQEFRKVRDNPQPKAVFFTCMDSRMIPTRFTETHVGDMFVVRNAGNLVPHAEHFQDEYFSCEPAALELGCVVNNIKHIIVCGHSDCKAMNLLYKLKDPEFASLDNRRISPLRAWLCEHANTSLAKFQNLKEIGLDKPLIFSSETPLRKFVAYIDPENNFAIEDKLSQVNTLQQIENVASYGFLKRRLESHDLHIHALWFDIYTGDIYFFSRNSKRFIAIDESSIDRLLDEPSYAKPLLKIALLYGHGIPDMGRTRLVCSWQKVGQRESFGTLGSDRSPPLGSTSRDQNLPTSPASGLDL</sequence>
<feature type="binding site" evidence="7">
    <location>
        <position position="41"/>
    </location>
    <ligand>
        <name>Zn(2+)</name>
        <dbReference type="ChEBI" id="CHEBI:29105"/>
    </ligand>
</feature>
<dbReference type="InterPro" id="IPR036874">
    <property type="entry name" value="Carbonic_anhydrase_sf"/>
</dbReference>
<keyword evidence="4 7" id="KW-0862">Zinc</keyword>
<dbReference type="GO" id="GO:0004089">
    <property type="term" value="F:carbonate dehydratase activity"/>
    <property type="evidence" value="ECO:0007669"/>
    <property type="project" value="UniProtKB-UniRule"/>
</dbReference>
<evidence type="ECO:0000256" key="7">
    <source>
        <dbReference type="PIRSR" id="PIRSR601765-1"/>
    </source>
</evidence>
<evidence type="ECO:0000313" key="10">
    <source>
        <dbReference type="EnsemblMetazoa" id="ACOM037338-PA.1"/>
    </source>
</evidence>
<comment type="function">
    <text evidence="1 8">Reversible hydration of carbon dioxide.</text>
</comment>
<comment type="similarity">
    <text evidence="2 8">Belongs to the beta-class carbonic anhydrase family.</text>
</comment>
<dbReference type="FunFam" id="3.40.1050.10:FF:000007">
    <property type="entry name" value="Carbonic anhydrase"/>
    <property type="match status" value="1"/>
</dbReference>
<name>A0A8W7PTB4_ANOCL</name>
<comment type="cofactor">
    <cofactor evidence="7">
        <name>Zn(2+)</name>
        <dbReference type="ChEBI" id="CHEBI:29105"/>
    </cofactor>
    <text evidence="7">Binds 1 zinc ion per subunit.</text>
</comment>
<feature type="binding site" evidence="7">
    <location>
        <position position="105"/>
    </location>
    <ligand>
        <name>Zn(2+)</name>
        <dbReference type="ChEBI" id="CHEBI:29105"/>
    </ligand>
</feature>
<evidence type="ECO:0000256" key="1">
    <source>
        <dbReference type="ARBA" id="ARBA00002904"/>
    </source>
</evidence>
<dbReference type="VEuPathDB" id="VectorBase:ACON2_042715"/>
<dbReference type="SUPFAM" id="SSF53056">
    <property type="entry name" value="beta-carbonic anhydrase, cab"/>
    <property type="match status" value="1"/>
</dbReference>
<keyword evidence="5 8" id="KW-0456">Lyase</keyword>
<dbReference type="InterPro" id="IPR001765">
    <property type="entry name" value="Carbonic_anhydrase"/>
</dbReference>
<proteinExistence type="inferred from homology"/>
<dbReference type="GO" id="GO:0008270">
    <property type="term" value="F:zinc ion binding"/>
    <property type="evidence" value="ECO:0007669"/>
    <property type="project" value="UniProtKB-UniRule"/>
</dbReference>
<dbReference type="SMART" id="SM00947">
    <property type="entry name" value="Pro_CA"/>
    <property type="match status" value="1"/>
</dbReference>
<feature type="binding site" evidence="7">
    <location>
        <position position="39"/>
    </location>
    <ligand>
        <name>Zn(2+)</name>
        <dbReference type="ChEBI" id="CHEBI:29105"/>
    </ligand>
</feature>
<evidence type="ECO:0000256" key="2">
    <source>
        <dbReference type="ARBA" id="ARBA00006217"/>
    </source>
</evidence>
<protein>
    <recommendedName>
        <fullName evidence="8">Carbonic anhydrase</fullName>
        <ecNumber evidence="8">4.2.1.1</ecNumber>
    </recommendedName>
    <alternativeName>
        <fullName evidence="8">Carbonate dehydratase</fullName>
    </alternativeName>
</protein>
<dbReference type="Gene3D" id="3.40.1050.10">
    <property type="entry name" value="Carbonic anhydrase"/>
    <property type="match status" value="1"/>
</dbReference>
<dbReference type="Pfam" id="PF00484">
    <property type="entry name" value="Pro_CA"/>
    <property type="match status" value="1"/>
</dbReference>
<feature type="region of interest" description="Disordered" evidence="9">
    <location>
        <begin position="288"/>
        <end position="318"/>
    </location>
</feature>
<reference evidence="10" key="1">
    <citation type="submission" date="2022-08" db="UniProtKB">
        <authorList>
            <consortium name="EnsemblMetazoa"/>
        </authorList>
    </citation>
    <scope>IDENTIFICATION</scope>
</reference>
<dbReference type="EC" id="4.2.1.1" evidence="8"/>
<keyword evidence="3 7" id="KW-0479">Metal-binding</keyword>
<dbReference type="EnsemblMetazoa" id="ACOM037338-RA">
    <property type="protein sequence ID" value="ACOM037338-PA.1"/>
    <property type="gene ID" value="ACOM037338"/>
</dbReference>
<dbReference type="Proteomes" id="UP000075882">
    <property type="component" value="Unassembled WGS sequence"/>
</dbReference>
<dbReference type="PANTHER" id="PTHR11002:SF76">
    <property type="entry name" value="CARBONIC ANHYDRASE"/>
    <property type="match status" value="1"/>
</dbReference>
<accession>A0A8W7PTB4</accession>
<feature type="compositionally biased region" description="Polar residues" evidence="9">
    <location>
        <begin position="299"/>
        <end position="318"/>
    </location>
</feature>
<evidence type="ECO:0000256" key="9">
    <source>
        <dbReference type="SAM" id="MobiDB-lite"/>
    </source>
</evidence>
<evidence type="ECO:0000256" key="4">
    <source>
        <dbReference type="ARBA" id="ARBA00022833"/>
    </source>
</evidence>
<evidence type="ECO:0000256" key="8">
    <source>
        <dbReference type="RuleBase" id="RU003956"/>
    </source>
</evidence>
<evidence type="ECO:0000256" key="5">
    <source>
        <dbReference type="ARBA" id="ARBA00023239"/>
    </source>
</evidence>
<organism evidence="10">
    <name type="scientific">Anopheles coluzzii</name>
    <name type="common">African malaria mosquito</name>
    <dbReference type="NCBI Taxonomy" id="1518534"/>
    <lineage>
        <taxon>Eukaryota</taxon>
        <taxon>Metazoa</taxon>
        <taxon>Ecdysozoa</taxon>
        <taxon>Arthropoda</taxon>
        <taxon>Hexapoda</taxon>
        <taxon>Insecta</taxon>
        <taxon>Pterygota</taxon>
        <taxon>Neoptera</taxon>
        <taxon>Endopterygota</taxon>
        <taxon>Diptera</taxon>
        <taxon>Nematocera</taxon>
        <taxon>Culicoidea</taxon>
        <taxon>Culicidae</taxon>
        <taxon>Anophelinae</taxon>
        <taxon>Anopheles</taxon>
    </lineage>
</organism>
<comment type="catalytic activity">
    <reaction evidence="6 8">
        <text>hydrogencarbonate + H(+) = CO2 + H2O</text>
        <dbReference type="Rhea" id="RHEA:10748"/>
        <dbReference type="ChEBI" id="CHEBI:15377"/>
        <dbReference type="ChEBI" id="CHEBI:15378"/>
        <dbReference type="ChEBI" id="CHEBI:16526"/>
        <dbReference type="ChEBI" id="CHEBI:17544"/>
        <dbReference type="EC" id="4.2.1.1"/>
    </reaction>
</comment>
<dbReference type="PANTHER" id="PTHR11002">
    <property type="entry name" value="CARBONIC ANHYDRASE"/>
    <property type="match status" value="1"/>
</dbReference>
<evidence type="ECO:0000256" key="3">
    <source>
        <dbReference type="ARBA" id="ARBA00022723"/>
    </source>
</evidence>
<feature type="binding site" evidence="7">
    <location>
        <position position="102"/>
    </location>
    <ligand>
        <name>Zn(2+)</name>
        <dbReference type="ChEBI" id="CHEBI:29105"/>
    </ligand>
</feature>
<evidence type="ECO:0000256" key="6">
    <source>
        <dbReference type="ARBA" id="ARBA00048348"/>
    </source>
</evidence>
<dbReference type="AlphaFoldDB" id="A0A8W7PTB4"/>